<dbReference type="Gene3D" id="1.10.418.10">
    <property type="entry name" value="Calponin-like domain"/>
    <property type="match status" value="1"/>
</dbReference>
<keyword evidence="4" id="KW-1185">Reference proteome</keyword>
<dbReference type="PROSITE" id="PS50021">
    <property type="entry name" value="CH"/>
    <property type="match status" value="1"/>
</dbReference>
<dbReference type="InterPro" id="IPR001715">
    <property type="entry name" value="CH_dom"/>
</dbReference>
<dbReference type="CDD" id="cd00014">
    <property type="entry name" value="CH_SF"/>
    <property type="match status" value="1"/>
</dbReference>
<organism evidence="4 5">
    <name type="scientific">Trichobilharzia regenti</name>
    <name type="common">Nasal bird schistosome</name>
    <dbReference type="NCBI Taxonomy" id="157069"/>
    <lineage>
        <taxon>Eukaryota</taxon>
        <taxon>Metazoa</taxon>
        <taxon>Spiralia</taxon>
        <taxon>Lophotrochozoa</taxon>
        <taxon>Platyhelminthes</taxon>
        <taxon>Trematoda</taxon>
        <taxon>Digenea</taxon>
        <taxon>Strigeidida</taxon>
        <taxon>Schistosomatoidea</taxon>
        <taxon>Schistosomatidae</taxon>
        <taxon>Trichobilharzia</taxon>
    </lineage>
</organism>
<dbReference type="Pfam" id="PF00307">
    <property type="entry name" value="CH"/>
    <property type="match status" value="1"/>
</dbReference>
<feature type="compositionally biased region" description="Low complexity" evidence="2">
    <location>
        <begin position="171"/>
        <end position="195"/>
    </location>
</feature>
<evidence type="ECO:0000256" key="2">
    <source>
        <dbReference type="SAM" id="MobiDB-lite"/>
    </source>
</evidence>
<dbReference type="SUPFAM" id="SSF47576">
    <property type="entry name" value="Calponin-homology domain, CH-domain"/>
    <property type="match status" value="1"/>
</dbReference>
<dbReference type="AlphaFoldDB" id="A0AA85IS83"/>
<dbReference type="Proteomes" id="UP000050795">
    <property type="component" value="Unassembled WGS sequence"/>
</dbReference>
<dbReference type="PANTHER" id="PTHR10623">
    <property type="entry name" value="MICROTUBULE-ASSOCIATED PROTEIN RP/EB FAMILY MEMBER"/>
    <property type="match status" value="1"/>
</dbReference>
<feature type="domain" description="Calponin-homology (CH)" evidence="3">
    <location>
        <begin position="24"/>
        <end position="126"/>
    </location>
</feature>
<reference evidence="5" key="2">
    <citation type="submission" date="2023-11" db="UniProtKB">
        <authorList>
            <consortium name="WormBaseParasite"/>
        </authorList>
    </citation>
    <scope>IDENTIFICATION</scope>
</reference>
<feature type="region of interest" description="Disordered" evidence="2">
    <location>
        <begin position="135"/>
        <end position="247"/>
    </location>
</feature>
<dbReference type="InterPro" id="IPR036872">
    <property type="entry name" value="CH_dom_sf"/>
</dbReference>
<keyword evidence="1" id="KW-0175">Coiled coil</keyword>
<feature type="coiled-coil region" evidence="1">
    <location>
        <begin position="466"/>
        <end position="493"/>
    </location>
</feature>
<evidence type="ECO:0000313" key="4">
    <source>
        <dbReference type="Proteomes" id="UP000050795"/>
    </source>
</evidence>
<name>A0AA85IS83_TRIRE</name>
<protein>
    <recommendedName>
        <fullName evidence="3">Calponin-homology (CH) domain-containing protein</fullName>
    </recommendedName>
</protein>
<proteinExistence type="predicted"/>
<feature type="compositionally biased region" description="Basic residues" evidence="2">
    <location>
        <begin position="144"/>
        <end position="154"/>
    </location>
</feature>
<feature type="compositionally biased region" description="Low complexity" evidence="2">
    <location>
        <begin position="205"/>
        <end position="226"/>
    </location>
</feature>
<dbReference type="Gene3D" id="1.20.5.1430">
    <property type="match status" value="1"/>
</dbReference>
<evidence type="ECO:0000259" key="3">
    <source>
        <dbReference type="PROSITE" id="PS50021"/>
    </source>
</evidence>
<evidence type="ECO:0000256" key="1">
    <source>
        <dbReference type="SAM" id="Coils"/>
    </source>
</evidence>
<sequence>MSAKFETPPMKAVNVHSITNNTVHLTRKEILDWLVVSLGFSITRLEDLANGSIYCQIMEKLFPGSICVNRINFSAKSAYESFGNYKLLLNAFRECEVSKDIPIESLISGAFSENFRFAQWFRLFYEANIKTHQRKDNFNSKKLNSNKKYNKRHQPPPPQQQRQSNTIKNCLSPSISSSLSTTTTTSGLTPASGTPLHRREHNSRSLKSSSYSSCSSRSNGSSNSARPQSSLRMKTDRSTTCHVRAQSSTGFYEKANGMWKSEDTRQEYGEVTDPSTDETIVSHCNNTIHKNASTSPSLQPKNSLNIQNSDIIRRILLEQIMVLMSITMQHILSDQYTVSSSYAYSNKTDEDINDCVTSQQVSSISSCKHNQFDNLEHSTTTDSIHQYHRIQTASPAIDVNDNYALNIENNITKSLKQNLHRTDEIQQSFNEILAKNHNRQTMITPTTSTSPESSMTNQSLLEKSIIDKLKRRIISLNKENSQLKEILNCIQKETEFYLKKMCQIEDFCLQLIHHDNSNYDNEEGGFHQGDNQVSVVHNHNDENRHDVDVDGMNHHSSMDNLSHTLIQEILAILYDGSYQENVDMTEERG</sequence>
<dbReference type="GO" id="GO:0008017">
    <property type="term" value="F:microtubule binding"/>
    <property type="evidence" value="ECO:0007669"/>
    <property type="project" value="InterPro"/>
</dbReference>
<reference evidence="4" key="1">
    <citation type="submission" date="2022-06" db="EMBL/GenBank/DDBJ databases">
        <authorList>
            <person name="Berger JAMES D."/>
            <person name="Berger JAMES D."/>
        </authorList>
    </citation>
    <scope>NUCLEOTIDE SEQUENCE [LARGE SCALE GENOMIC DNA]</scope>
</reference>
<dbReference type="InterPro" id="IPR027328">
    <property type="entry name" value="MAPRE"/>
</dbReference>
<accession>A0AA85IS83</accession>
<dbReference type="WBParaSite" id="TREG1_118110.1">
    <property type="protein sequence ID" value="TREG1_118110.1"/>
    <property type="gene ID" value="TREG1_118110"/>
</dbReference>
<evidence type="ECO:0000313" key="5">
    <source>
        <dbReference type="WBParaSite" id="TREG1_118110.1"/>
    </source>
</evidence>